<gene>
    <name evidence="2" type="ORF">HLB35_13230</name>
</gene>
<dbReference type="PROSITE" id="PS50883">
    <property type="entry name" value="EAL"/>
    <property type="match status" value="1"/>
</dbReference>
<dbReference type="PANTHER" id="PTHR33121:SF79">
    <property type="entry name" value="CYCLIC DI-GMP PHOSPHODIESTERASE PDED-RELATED"/>
    <property type="match status" value="1"/>
</dbReference>
<dbReference type="AlphaFoldDB" id="A0A7Y3XBP0"/>
<accession>A0A7Y3XBP0</accession>
<dbReference type="CDD" id="cd01948">
    <property type="entry name" value="EAL"/>
    <property type="match status" value="1"/>
</dbReference>
<feature type="domain" description="EAL" evidence="1">
    <location>
        <begin position="1"/>
        <end position="106"/>
    </location>
</feature>
<keyword evidence="3" id="KW-1185">Reference proteome</keyword>
<reference evidence="2 3" key="1">
    <citation type="submission" date="2020-05" db="EMBL/GenBank/DDBJ databases">
        <authorList>
            <person name="Ruan W."/>
            <person name="Jeon C.O."/>
            <person name="Chun B.H."/>
        </authorList>
    </citation>
    <scope>NUCLEOTIDE SEQUENCE [LARGE SCALE GENOMIC DNA]</scope>
    <source>
        <strain evidence="2 3">TBZ9</strain>
    </source>
</reference>
<dbReference type="SUPFAM" id="SSF141868">
    <property type="entry name" value="EAL domain-like"/>
    <property type="match status" value="1"/>
</dbReference>
<evidence type="ECO:0000259" key="1">
    <source>
        <dbReference type="PROSITE" id="PS50883"/>
    </source>
</evidence>
<protein>
    <submittedName>
        <fullName evidence="2">EAL domain-containing protein</fullName>
    </submittedName>
</protein>
<evidence type="ECO:0000313" key="2">
    <source>
        <dbReference type="EMBL" id="NOG32476.1"/>
    </source>
</evidence>
<evidence type="ECO:0000313" key="3">
    <source>
        <dbReference type="Proteomes" id="UP000588806"/>
    </source>
</evidence>
<organism evidence="2 3">
    <name type="scientific">Vreelandella azerica</name>
    <dbReference type="NCBI Taxonomy" id="2732867"/>
    <lineage>
        <taxon>Bacteria</taxon>
        <taxon>Pseudomonadati</taxon>
        <taxon>Pseudomonadota</taxon>
        <taxon>Gammaproteobacteria</taxon>
        <taxon>Oceanospirillales</taxon>
        <taxon>Halomonadaceae</taxon>
        <taxon>Vreelandella</taxon>
    </lineage>
</organism>
<dbReference type="Gene3D" id="3.20.20.450">
    <property type="entry name" value="EAL domain"/>
    <property type="match status" value="1"/>
</dbReference>
<sequence length="106" mass="11801">MGVGISIDDFGTGYSSLTYLKYLPVSELKVDQSFVGGLPDDEADAALVTNTLSAAHHLHPRTVVEGVETAEQAKYFAPFSDVLLQGYFYDRPSCVEHWMEKWVKSR</sequence>
<dbReference type="PANTHER" id="PTHR33121">
    <property type="entry name" value="CYCLIC DI-GMP PHOSPHODIESTERASE PDEF"/>
    <property type="match status" value="1"/>
</dbReference>
<dbReference type="InterPro" id="IPR001633">
    <property type="entry name" value="EAL_dom"/>
</dbReference>
<dbReference type="Proteomes" id="UP000588806">
    <property type="component" value="Unassembled WGS sequence"/>
</dbReference>
<dbReference type="RefSeq" id="WP_171702936.1">
    <property type="nucleotide sequence ID" value="NZ_JABFHI010000005.1"/>
</dbReference>
<comment type="caution">
    <text evidence="2">The sequence shown here is derived from an EMBL/GenBank/DDBJ whole genome shotgun (WGS) entry which is preliminary data.</text>
</comment>
<proteinExistence type="predicted"/>
<dbReference type="GO" id="GO:0071111">
    <property type="term" value="F:cyclic-guanylate-specific phosphodiesterase activity"/>
    <property type="evidence" value="ECO:0007669"/>
    <property type="project" value="InterPro"/>
</dbReference>
<dbReference type="InterPro" id="IPR035919">
    <property type="entry name" value="EAL_sf"/>
</dbReference>
<dbReference type="Pfam" id="PF00563">
    <property type="entry name" value="EAL"/>
    <property type="match status" value="1"/>
</dbReference>
<reference evidence="2 3" key="2">
    <citation type="submission" date="2020-06" db="EMBL/GenBank/DDBJ databases">
        <title>Halomonas songnenensis sp. nov., a moderately halophilic bacterium isolated from saline and alkaline soils.</title>
        <authorList>
            <person name="Jiang J."/>
            <person name="Pan Y."/>
        </authorList>
    </citation>
    <scope>NUCLEOTIDE SEQUENCE [LARGE SCALE GENOMIC DNA]</scope>
    <source>
        <strain evidence="2 3">TBZ9</strain>
    </source>
</reference>
<dbReference type="InterPro" id="IPR050706">
    <property type="entry name" value="Cyclic-di-GMP_PDE-like"/>
</dbReference>
<dbReference type="EMBL" id="JABFHI010000005">
    <property type="protein sequence ID" value="NOG32476.1"/>
    <property type="molecule type" value="Genomic_DNA"/>
</dbReference>
<name>A0A7Y3XBP0_9GAMM</name>